<evidence type="ECO:0000256" key="5">
    <source>
        <dbReference type="SAM" id="MobiDB-lite"/>
    </source>
</evidence>
<keyword evidence="3" id="KW-0238">DNA-binding</keyword>
<comment type="similarity">
    <text evidence="1">Belongs to the LysR transcriptional regulatory family.</text>
</comment>
<dbReference type="InterPro" id="IPR036388">
    <property type="entry name" value="WH-like_DNA-bd_sf"/>
</dbReference>
<feature type="domain" description="HTH lysR-type" evidence="6">
    <location>
        <begin position="35"/>
        <end position="92"/>
    </location>
</feature>
<evidence type="ECO:0000256" key="4">
    <source>
        <dbReference type="ARBA" id="ARBA00023163"/>
    </source>
</evidence>
<name>A0A6L7G1Y5_9RHOB</name>
<dbReference type="Gene3D" id="3.40.190.10">
    <property type="entry name" value="Periplasmic binding protein-like II"/>
    <property type="match status" value="2"/>
</dbReference>
<protein>
    <submittedName>
        <fullName evidence="7">LysR family transcriptional regulator</fullName>
    </submittedName>
</protein>
<dbReference type="AlphaFoldDB" id="A0A6L7G1Y5"/>
<dbReference type="PANTHER" id="PTHR30419">
    <property type="entry name" value="HTH-TYPE TRANSCRIPTIONAL REGULATOR YBHD"/>
    <property type="match status" value="1"/>
</dbReference>
<dbReference type="PRINTS" id="PR00039">
    <property type="entry name" value="HTHLYSR"/>
</dbReference>
<organism evidence="7 8">
    <name type="scientific">Pseudooceanicola albus</name>
    <dbReference type="NCBI Taxonomy" id="2692189"/>
    <lineage>
        <taxon>Bacteria</taxon>
        <taxon>Pseudomonadati</taxon>
        <taxon>Pseudomonadota</taxon>
        <taxon>Alphaproteobacteria</taxon>
        <taxon>Rhodobacterales</taxon>
        <taxon>Paracoccaceae</taxon>
        <taxon>Pseudooceanicola</taxon>
    </lineage>
</organism>
<reference evidence="7 8" key="1">
    <citation type="submission" date="2019-12" db="EMBL/GenBank/DDBJ databases">
        <authorList>
            <person name="Li M."/>
        </authorList>
    </citation>
    <scope>NUCLEOTIDE SEQUENCE [LARGE SCALE GENOMIC DNA]</scope>
    <source>
        <strain evidence="7 8">GBMRC 2024</strain>
    </source>
</reference>
<dbReference type="InterPro" id="IPR050950">
    <property type="entry name" value="HTH-type_LysR_regulators"/>
</dbReference>
<dbReference type="GO" id="GO:0005829">
    <property type="term" value="C:cytosol"/>
    <property type="evidence" value="ECO:0007669"/>
    <property type="project" value="TreeGrafter"/>
</dbReference>
<dbReference type="Proteomes" id="UP000477911">
    <property type="component" value="Unassembled WGS sequence"/>
</dbReference>
<evidence type="ECO:0000256" key="2">
    <source>
        <dbReference type="ARBA" id="ARBA00023015"/>
    </source>
</evidence>
<evidence type="ECO:0000256" key="3">
    <source>
        <dbReference type="ARBA" id="ARBA00023125"/>
    </source>
</evidence>
<evidence type="ECO:0000256" key="1">
    <source>
        <dbReference type="ARBA" id="ARBA00009437"/>
    </source>
</evidence>
<dbReference type="FunFam" id="1.10.10.10:FF:000001">
    <property type="entry name" value="LysR family transcriptional regulator"/>
    <property type="match status" value="1"/>
</dbReference>
<accession>A0A6L7G1Y5</accession>
<dbReference type="PANTHER" id="PTHR30419:SF8">
    <property type="entry name" value="NITROGEN ASSIMILATION TRANSCRIPTIONAL ACTIVATOR-RELATED"/>
    <property type="match status" value="1"/>
</dbReference>
<keyword evidence="8" id="KW-1185">Reference proteome</keyword>
<dbReference type="GO" id="GO:0003677">
    <property type="term" value="F:DNA binding"/>
    <property type="evidence" value="ECO:0007669"/>
    <property type="project" value="UniProtKB-KW"/>
</dbReference>
<evidence type="ECO:0000313" key="8">
    <source>
        <dbReference type="Proteomes" id="UP000477911"/>
    </source>
</evidence>
<dbReference type="GO" id="GO:0003700">
    <property type="term" value="F:DNA-binding transcription factor activity"/>
    <property type="evidence" value="ECO:0007669"/>
    <property type="project" value="InterPro"/>
</dbReference>
<dbReference type="SUPFAM" id="SSF46785">
    <property type="entry name" value="Winged helix' DNA-binding domain"/>
    <property type="match status" value="1"/>
</dbReference>
<evidence type="ECO:0000313" key="7">
    <source>
        <dbReference type="EMBL" id="MXN17899.1"/>
    </source>
</evidence>
<dbReference type="InterPro" id="IPR005119">
    <property type="entry name" value="LysR_subst-bd"/>
</dbReference>
<dbReference type="InterPro" id="IPR036390">
    <property type="entry name" value="WH_DNA-bd_sf"/>
</dbReference>
<dbReference type="Pfam" id="PF03466">
    <property type="entry name" value="LysR_substrate"/>
    <property type="match status" value="1"/>
</dbReference>
<proteinExistence type="inferred from homology"/>
<feature type="region of interest" description="Disordered" evidence="5">
    <location>
        <begin position="1"/>
        <end position="32"/>
    </location>
</feature>
<keyword evidence="2" id="KW-0805">Transcription regulation</keyword>
<feature type="compositionally biased region" description="Basic residues" evidence="5">
    <location>
        <begin position="1"/>
        <end position="14"/>
    </location>
</feature>
<dbReference type="InterPro" id="IPR000847">
    <property type="entry name" value="LysR_HTH_N"/>
</dbReference>
<dbReference type="Pfam" id="PF00126">
    <property type="entry name" value="HTH_1"/>
    <property type="match status" value="1"/>
</dbReference>
<evidence type="ECO:0000259" key="6">
    <source>
        <dbReference type="PROSITE" id="PS50931"/>
    </source>
</evidence>
<keyword evidence="4" id="KW-0804">Transcription</keyword>
<gene>
    <name evidence="7" type="ORF">GR170_08635</name>
</gene>
<dbReference type="PROSITE" id="PS50931">
    <property type="entry name" value="HTH_LYSR"/>
    <property type="match status" value="1"/>
</dbReference>
<sequence>MGWGPGRRRHRTRGRFPFPAPGCNAGSEEDPPLPIDPRHLRILLAVSRSGSFTAAAEELNMSQPAVSIAIAQLEDRVGLPLVIRDRKGAVPTPAGEVLLRRARTIETVLERAAQEVALHHHRIEGPLLIGGTPGALMSLVPPVMARLGAEGLHLPVSLREVRDEDLAGLLRGRRIDLALCTAARQTLPAGFEEHVVKTEPFLLVGRAGLGLPKRGLTVAEAAAYPWILPLAEGATRRHLEAVFLSADVPVPRNAMRCDSLATMKELLRLGDYITLLPASVFAAELQAGQLESVPLSGAPPARRLAAWRMQEDDLSPASALFLETARALATENP</sequence>
<dbReference type="SUPFAM" id="SSF53850">
    <property type="entry name" value="Periplasmic binding protein-like II"/>
    <property type="match status" value="1"/>
</dbReference>
<dbReference type="Gene3D" id="1.10.10.10">
    <property type="entry name" value="Winged helix-like DNA-binding domain superfamily/Winged helix DNA-binding domain"/>
    <property type="match status" value="1"/>
</dbReference>
<comment type="caution">
    <text evidence="7">The sequence shown here is derived from an EMBL/GenBank/DDBJ whole genome shotgun (WGS) entry which is preliminary data.</text>
</comment>
<dbReference type="EMBL" id="WUMU01000006">
    <property type="protein sequence ID" value="MXN17899.1"/>
    <property type="molecule type" value="Genomic_DNA"/>
</dbReference>